<dbReference type="InterPro" id="IPR051537">
    <property type="entry name" value="DNA_Adenine_Mtase"/>
</dbReference>
<dbReference type="EMBL" id="BAHE01000002">
    <property type="protein sequence ID" value="GAB98500.1"/>
    <property type="molecule type" value="Genomic_DNA"/>
</dbReference>
<feature type="domain" description="DNA methylase adenine-specific" evidence="7">
    <location>
        <begin position="130"/>
        <end position="383"/>
    </location>
</feature>
<dbReference type="AlphaFoldDB" id="K6WGR9"/>
<evidence type="ECO:0000313" key="11">
    <source>
        <dbReference type="EMBL" id="GAB98500.1"/>
    </source>
</evidence>
<keyword evidence="3" id="KW-0808">Transferase</keyword>
<dbReference type="EC" id="2.1.1.72" evidence="1"/>
<dbReference type="GO" id="GO:0008170">
    <property type="term" value="F:N-methyltransferase activity"/>
    <property type="evidence" value="ECO:0007669"/>
    <property type="project" value="InterPro"/>
</dbReference>
<organism evidence="11 12">
    <name type="scientific">Gordonia namibiensis NBRC 108229</name>
    <dbReference type="NCBI Taxonomy" id="1208314"/>
    <lineage>
        <taxon>Bacteria</taxon>
        <taxon>Bacillati</taxon>
        <taxon>Actinomycetota</taxon>
        <taxon>Actinomycetes</taxon>
        <taxon>Mycobacteriales</taxon>
        <taxon>Gordoniaceae</taxon>
        <taxon>Gordonia</taxon>
    </lineage>
</organism>
<sequence>MNDHHATTSVQDWLRDSVPDIIGRLGVERGVDLALRVIFARWATLQSDSGHALWNRMRGAISDEELVKQYRILSVFKDENNDTLGESREAAYMIRKLIHEIDAAIDPFTFIGDSEMLCTYFDSTLELLDRLGKQAGEADTPPALAVLMAELSVHPGDYVVDPVCGNGTGLIAASRSRPGVRVAGLDINLRVARRARMRFLLNDIIEGSGIDCGDALDYDSSFENVADVVIAQPPWNVTLSEQQQARIRDLASRLFDPRNTREFLRSDMPWVLLALDAMHSTGRAALILSGSSVSPSCRLAHELLLDSNVVEAILALPAGMFTHTGVSATMWLLRAPDRKRAPAPVLMVDMQPLVGLDRRGRPLIEQSTQARVVDLVSAFRDHGEVDAPANLAVVLPRHQIDTKRGLHPKHYLEPAPKEFLTHPEPKDSLLTEVSLTNFKAFGDRTSIPLAPLTLIYGANSSGKSSVIQSLLLIKQSMEAQKLVTQGPIVNVGSFGGITHGHVARHIEVALKYGVIEDWIPDEGTADPALSREVSWVFQQDPQGQGIATEARWRFGDYSIKFVKQSDSSRTSIDLHAAESAFLGLAGGTLLYPFDSRQIRDGDEDEQQRRLRSRESTARRVLRILRDVELDYLPMGGTALLPAGHGGLPALRPRVSDREEGVVASYLNRAAQLASGISNEVASLLNSIVWLGPLRSAPKRVYDRADVDEMSGDGRHIAVYLFDHATVVEQVNEWLVRLEVPYKLDVVPVTTGDAASLIGELVAIALTDRRSGVTVTPADVGFGISQVLPIVVELLARRDSVIAIEQPETHLHPRLQARLADLLIDSAQKGARGNQILVETHSEHLMLRVQRRIREGALDRDLVSVLYVDQDSSGSGTVKPLRLDSNGEFLDEWPDGFFDERLEELFGEV</sequence>
<dbReference type="Gene3D" id="3.40.50.300">
    <property type="entry name" value="P-loop containing nucleotide triphosphate hydrolases"/>
    <property type="match status" value="2"/>
</dbReference>
<evidence type="ECO:0000259" key="8">
    <source>
        <dbReference type="Pfam" id="PF12476"/>
    </source>
</evidence>
<feature type="domain" description="DUF3696" evidence="8">
    <location>
        <begin position="859"/>
        <end position="904"/>
    </location>
</feature>
<dbReference type="PANTHER" id="PTHR42933:SF3">
    <property type="entry name" value="TYPE I RESTRICTION ENZYME MJAVIII METHYLASE SUBUNIT"/>
    <property type="match status" value="1"/>
</dbReference>
<protein>
    <recommendedName>
        <fullName evidence="1">site-specific DNA-methyltransferase (adenine-specific)</fullName>
        <ecNumber evidence="1">2.1.1.72</ecNumber>
    </recommendedName>
</protein>
<keyword evidence="4" id="KW-0949">S-adenosyl-L-methionine</keyword>
<evidence type="ECO:0000259" key="10">
    <source>
        <dbReference type="Pfam" id="PF13304"/>
    </source>
</evidence>
<keyword evidence="5" id="KW-0680">Restriction system</keyword>
<dbReference type="Pfam" id="PF02384">
    <property type="entry name" value="N6_Mtase"/>
    <property type="match status" value="1"/>
</dbReference>
<comment type="catalytic activity">
    <reaction evidence="6">
        <text>a 2'-deoxyadenosine in DNA + S-adenosyl-L-methionine = an N(6)-methyl-2'-deoxyadenosine in DNA + S-adenosyl-L-homocysteine + H(+)</text>
        <dbReference type="Rhea" id="RHEA:15197"/>
        <dbReference type="Rhea" id="RHEA-COMP:12418"/>
        <dbReference type="Rhea" id="RHEA-COMP:12419"/>
        <dbReference type="ChEBI" id="CHEBI:15378"/>
        <dbReference type="ChEBI" id="CHEBI:57856"/>
        <dbReference type="ChEBI" id="CHEBI:59789"/>
        <dbReference type="ChEBI" id="CHEBI:90615"/>
        <dbReference type="ChEBI" id="CHEBI:90616"/>
        <dbReference type="EC" id="2.1.1.72"/>
    </reaction>
</comment>
<dbReference type="InterPro" id="IPR003959">
    <property type="entry name" value="ATPase_AAA_core"/>
</dbReference>
<dbReference type="InterPro" id="IPR027417">
    <property type="entry name" value="P-loop_NTPase"/>
</dbReference>
<dbReference type="SUPFAM" id="SSF53335">
    <property type="entry name" value="S-adenosyl-L-methionine-dependent methyltransferases"/>
    <property type="match status" value="1"/>
</dbReference>
<dbReference type="GO" id="GO:0003677">
    <property type="term" value="F:DNA binding"/>
    <property type="evidence" value="ECO:0007669"/>
    <property type="project" value="InterPro"/>
</dbReference>
<dbReference type="Gene3D" id="3.40.50.150">
    <property type="entry name" value="Vaccinia Virus protein VP39"/>
    <property type="match status" value="1"/>
</dbReference>
<proteinExistence type="predicted"/>
<dbReference type="InterPro" id="IPR041685">
    <property type="entry name" value="AAA_GajA/Old/RecF-like"/>
</dbReference>
<name>K6WGR9_9ACTN</name>
<dbReference type="GO" id="GO:0032259">
    <property type="term" value="P:methylation"/>
    <property type="evidence" value="ECO:0007669"/>
    <property type="project" value="UniProtKB-KW"/>
</dbReference>
<dbReference type="InterPro" id="IPR003356">
    <property type="entry name" value="DNA_methylase_A-5"/>
</dbReference>
<feature type="domain" description="Endonuclease GajA/Old nuclease/RecF-like AAA" evidence="9">
    <location>
        <begin position="430"/>
        <end position="476"/>
    </location>
</feature>
<dbReference type="GO" id="GO:0005524">
    <property type="term" value="F:ATP binding"/>
    <property type="evidence" value="ECO:0007669"/>
    <property type="project" value="InterPro"/>
</dbReference>
<accession>K6WGR9</accession>
<dbReference type="SUPFAM" id="SSF52540">
    <property type="entry name" value="P-loop containing nucleoside triphosphate hydrolases"/>
    <property type="match status" value="1"/>
</dbReference>
<evidence type="ECO:0000259" key="7">
    <source>
        <dbReference type="Pfam" id="PF02384"/>
    </source>
</evidence>
<dbReference type="GO" id="GO:0009307">
    <property type="term" value="P:DNA restriction-modification system"/>
    <property type="evidence" value="ECO:0007669"/>
    <property type="project" value="UniProtKB-KW"/>
</dbReference>
<evidence type="ECO:0000256" key="5">
    <source>
        <dbReference type="ARBA" id="ARBA00022747"/>
    </source>
</evidence>
<dbReference type="Proteomes" id="UP000035058">
    <property type="component" value="Unassembled WGS sequence"/>
</dbReference>
<dbReference type="InterPro" id="IPR029063">
    <property type="entry name" value="SAM-dependent_MTases_sf"/>
</dbReference>
<keyword evidence="12" id="KW-1185">Reference proteome</keyword>
<evidence type="ECO:0000256" key="2">
    <source>
        <dbReference type="ARBA" id="ARBA00022603"/>
    </source>
</evidence>
<evidence type="ECO:0000259" key="9">
    <source>
        <dbReference type="Pfam" id="PF13175"/>
    </source>
</evidence>
<gene>
    <name evidence="11" type="ORF">GONAM_02_00220</name>
</gene>
<dbReference type="Pfam" id="PF12476">
    <property type="entry name" value="DUF3696"/>
    <property type="match status" value="1"/>
</dbReference>
<dbReference type="GO" id="GO:0009007">
    <property type="term" value="F:site-specific DNA-methyltransferase (adenine-specific) activity"/>
    <property type="evidence" value="ECO:0007669"/>
    <property type="project" value="UniProtKB-EC"/>
</dbReference>
<comment type="caution">
    <text evidence="11">The sequence shown here is derived from an EMBL/GenBank/DDBJ whole genome shotgun (WGS) entry which is preliminary data.</text>
</comment>
<evidence type="ECO:0000256" key="4">
    <source>
        <dbReference type="ARBA" id="ARBA00022691"/>
    </source>
</evidence>
<evidence type="ECO:0000256" key="3">
    <source>
        <dbReference type="ARBA" id="ARBA00022679"/>
    </source>
</evidence>
<keyword evidence="2" id="KW-0489">Methyltransferase</keyword>
<dbReference type="Pfam" id="PF13304">
    <property type="entry name" value="AAA_21"/>
    <property type="match status" value="1"/>
</dbReference>
<dbReference type="Pfam" id="PF13175">
    <property type="entry name" value="AAA_15"/>
    <property type="match status" value="1"/>
</dbReference>
<reference evidence="11 12" key="1">
    <citation type="submission" date="2012-08" db="EMBL/GenBank/DDBJ databases">
        <title>Whole genome shotgun sequence of Gordonia namibiensis NBRC 108229.</title>
        <authorList>
            <person name="Isaki-Nakamura S."/>
            <person name="Hosoyama A."/>
            <person name="Tsuchikane K."/>
            <person name="Katsumata H."/>
            <person name="Baba S."/>
            <person name="Yamazaki S."/>
            <person name="Fujita N."/>
        </authorList>
    </citation>
    <scope>NUCLEOTIDE SEQUENCE [LARGE SCALE GENOMIC DNA]</scope>
    <source>
        <strain evidence="11 12">NBRC 108229</strain>
    </source>
</reference>
<dbReference type="GO" id="GO:0016887">
    <property type="term" value="F:ATP hydrolysis activity"/>
    <property type="evidence" value="ECO:0007669"/>
    <property type="project" value="InterPro"/>
</dbReference>
<dbReference type="PANTHER" id="PTHR42933">
    <property type="entry name" value="SLR6095 PROTEIN"/>
    <property type="match status" value="1"/>
</dbReference>
<feature type="domain" description="ATPase AAA-type core" evidence="10">
    <location>
        <begin position="762"/>
        <end position="845"/>
    </location>
</feature>
<dbReference type="PRINTS" id="PR00507">
    <property type="entry name" value="N12N6MTFRASE"/>
</dbReference>
<dbReference type="RefSeq" id="WP_006864781.1">
    <property type="nucleotide sequence ID" value="NZ_BAHE01000002.1"/>
</dbReference>
<evidence type="ECO:0000256" key="6">
    <source>
        <dbReference type="ARBA" id="ARBA00047942"/>
    </source>
</evidence>
<evidence type="ECO:0000313" key="12">
    <source>
        <dbReference type="Proteomes" id="UP000035058"/>
    </source>
</evidence>
<dbReference type="InterPro" id="IPR022532">
    <property type="entry name" value="DUF3696"/>
</dbReference>
<evidence type="ECO:0000256" key="1">
    <source>
        <dbReference type="ARBA" id="ARBA00011900"/>
    </source>
</evidence>